<dbReference type="GO" id="GO:1904680">
    <property type="term" value="F:peptide transmembrane transporter activity"/>
    <property type="evidence" value="ECO:0007669"/>
    <property type="project" value="TreeGrafter"/>
</dbReference>
<dbReference type="PANTHER" id="PTHR30290:SF9">
    <property type="entry name" value="OLIGOPEPTIDE-BINDING PROTEIN APPA"/>
    <property type="match status" value="1"/>
</dbReference>
<feature type="non-terminal residue" evidence="5">
    <location>
        <position position="502"/>
    </location>
</feature>
<dbReference type="GO" id="GO:0043190">
    <property type="term" value="C:ATP-binding cassette (ABC) transporter complex"/>
    <property type="evidence" value="ECO:0007669"/>
    <property type="project" value="InterPro"/>
</dbReference>
<dbReference type="InterPro" id="IPR039424">
    <property type="entry name" value="SBP_5"/>
</dbReference>
<name>A0A938B3B6_UNCTE</name>
<proteinExistence type="inferred from homology"/>
<dbReference type="AlphaFoldDB" id="A0A938B3B6"/>
<feature type="domain" description="Solute-binding protein family 5" evidence="4">
    <location>
        <begin position="87"/>
        <end position="441"/>
    </location>
</feature>
<sequence>MGPHGHQTLSRRTFLATTGAALLGTAMGGLVSQSTAAPQHPKRSGVLQFGTRLDADGLDSNRHQQYHVSHPVAAMYSGLTDIDQRGNIVPGIAESWEPNKELTSWVFRLRKGVLFHNGREVDAEAVKLNILRIKDPAVGWAQARGALESVSTVDAVDKYTVRFTLTGPDVTLPSNLMHYPINLQAPDNFDKAAEHPIGTGPFKFVSWTRFNETKLVRFENYWETDAEGHSLPYLQEIIGKPKREDSVRLTALRTGQINLIENMAFADVERFQKDYSKQYHVWHLHHGGVFVVFNFRQGPFQDKVLRTAAAHAIDRQAIHHSVFYQRGVMLDQVYPPGNPWHLEGVRSLEYDPDKAKSLLKQAKAVGTAIDLLCFANLAYNRESAQIVQEMWNSVGFKVTVKPLDRVPLLEAQQKGDFHGLIQGNAYRFDPDGLFARNLHSQSEYSQSLSGWRNERYDALVEEAKRTLDQAKRKALYTEAWNIVQVELPHFHLHDLPMTSAAA</sequence>
<evidence type="ECO:0000256" key="1">
    <source>
        <dbReference type="ARBA" id="ARBA00005695"/>
    </source>
</evidence>
<evidence type="ECO:0000259" key="4">
    <source>
        <dbReference type="Pfam" id="PF00496"/>
    </source>
</evidence>
<keyword evidence="2" id="KW-0813">Transport</keyword>
<evidence type="ECO:0000256" key="3">
    <source>
        <dbReference type="ARBA" id="ARBA00022729"/>
    </source>
</evidence>
<dbReference type="PIRSF" id="PIRSF002741">
    <property type="entry name" value="MppA"/>
    <property type="match status" value="1"/>
</dbReference>
<evidence type="ECO:0000256" key="2">
    <source>
        <dbReference type="ARBA" id="ARBA00022448"/>
    </source>
</evidence>
<dbReference type="PROSITE" id="PS51318">
    <property type="entry name" value="TAT"/>
    <property type="match status" value="1"/>
</dbReference>
<comment type="caution">
    <text evidence="5">The sequence shown here is derived from an EMBL/GenBank/DDBJ whole genome shotgun (WGS) entry which is preliminary data.</text>
</comment>
<dbReference type="PANTHER" id="PTHR30290">
    <property type="entry name" value="PERIPLASMIC BINDING COMPONENT OF ABC TRANSPORTER"/>
    <property type="match status" value="1"/>
</dbReference>
<dbReference type="Proteomes" id="UP000712673">
    <property type="component" value="Unassembled WGS sequence"/>
</dbReference>
<dbReference type="CDD" id="cd00995">
    <property type="entry name" value="PBP2_NikA_DppA_OppA_like"/>
    <property type="match status" value="1"/>
</dbReference>
<dbReference type="EMBL" id="VGLS01000173">
    <property type="protein sequence ID" value="MBM3223633.1"/>
    <property type="molecule type" value="Genomic_DNA"/>
</dbReference>
<protein>
    <submittedName>
        <fullName evidence="5">ABC transporter substrate-binding protein</fullName>
    </submittedName>
</protein>
<keyword evidence="3" id="KW-0732">Signal</keyword>
<dbReference type="Pfam" id="PF00496">
    <property type="entry name" value="SBP_bac_5"/>
    <property type="match status" value="1"/>
</dbReference>
<organism evidence="5 6">
    <name type="scientific">Tectimicrobiota bacterium</name>
    <dbReference type="NCBI Taxonomy" id="2528274"/>
    <lineage>
        <taxon>Bacteria</taxon>
        <taxon>Pseudomonadati</taxon>
        <taxon>Nitrospinota/Tectimicrobiota group</taxon>
        <taxon>Candidatus Tectimicrobiota</taxon>
    </lineage>
</organism>
<comment type="similarity">
    <text evidence="1">Belongs to the bacterial solute-binding protein 5 family.</text>
</comment>
<dbReference type="GO" id="GO:0030288">
    <property type="term" value="C:outer membrane-bounded periplasmic space"/>
    <property type="evidence" value="ECO:0007669"/>
    <property type="project" value="UniProtKB-ARBA"/>
</dbReference>
<dbReference type="Gene3D" id="3.10.105.10">
    <property type="entry name" value="Dipeptide-binding Protein, Domain 3"/>
    <property type="match status" value="1"/>
</dbReference>
<accession>A0A938B3B6</accession>
<dbReference type="InterPro" id="IPR006311">
    <property type="entry name" value="TAT_signal"/>
</dbReference>
<evidence type="ECO:0000313" key="6">
    <source>
        <dbReference type="Proteomes" id="UP000712673"/>
    </source>
</evidence>
<dbReference type="InterPro" id="IPR000914">
    <property type="entry name" value="SBP_5_dom"/>
</dbReference>
<reference evidence="5" key="1">
    <citation type="submission" date="2019-03" db="EMBL/GenBank/DDBJ databases">
        <title>Lake Tanganyika Metagenome-Assembled Genomes (MAGs).</title>
        <authorList>
            <person name="Tran P."/>
        </authorList>
    </citation>
    <scope>NUCLEOTIDE SEQUENCE</scope>
    <source>
        <strain evidence="5">K_DeepCast_65m_m2_066</strain>
    </source>
</reference>
<dbReference type="Gene3D" id="3.40.190.10">
    <property type="entry name" value="Periplasmic binding protein-like II"/>
    <property type="match status" value="1"/>
</dbReference>
<dbReference type="InterPro" id="IPR030678">
    <property type="entry name" value="Peptide/Ni-bd"/>
</dbReference>
<dbReference type="SUPFAM" id="SSF53850">
    <property type="entry name" value="Periplasmic binding protein-like II"/>
    <property type="match status" value="1"/>
</dbReference>
<dbReference type="GO" id="GO:0015833">
    <property type="term" value="P:peptide transport"/>
    <property type="evidence" value="ECO:0007669"/>
    <property type="project" value="TreeGrafter"/>
</dbReference>
<evidence type="ECO:0000313" key="5">
    <source>
        <dbReference type="EMBL" id="MBM3223633.1"/>
    </source>
</evidence>
<gene>
    <name evidence="5" type="ORF">FJZ47_07520</name>
</gene>